<sequence>MSQFPLEVVRDADLRQLCITLWTWSLCHSCKDNQPCSSSTCPSVRFKRLRRFLDYYKDLAASYSPGTDFGGRPVLSSHQELATIVQTLRLNPRLTRRELRSLLFPKSEGTDFPEGEQERALDLAVRVYAMVSCVAETQTPHLLESGSYQTPWRQDVPFDNFFAELFPKTDHLSLNDPDLRGPITAALKATKLKKHAGLRFCGTDDLRNHLRLHRDTGIIEIFHHTAFLKEHLRLTRSHSPDLSDANTLRLGALPRQLALEVLDSIQKVIFPLTDAKSKATLLSLTNPRTSAFDPDCLRFESSSIREPSEKNISYYYFGARLMDLYAELEDPKPRGKLKIWLQRRSGARHVMLATLVGVLIAVLLGFLGLAVTIYQT</sequence>
<dbReference type="OrthoDB" id="5428890at2759"/>
<keyword evidence="3" id="KW-1185">Reference proteome</keyword>
<keyword evidence="1" id="KW-0812">Transmembrane</keyword>
<protein>
    <submittedName>
        <fullName evidence="2">Uncharacterized protein</fullName>
    </submittedName>
</protein>
<dbReference type="AlphaFoldDB" id="A0A9P4NKP4"/>
<organism evidence="2 3">
    <name type="scientific">Tothia fuscella</name>
    <dbReference type="NCBI Taxonomy" id="1048955"/>
    <lineage>
        <taxon>Eukaryota</taxon>
        <taxon>Fungi</taxon>
        <taxon>Dikarya</taxon>
        <taxon>Ascomycota</taxon>
        <taxon>Pezizomycotina</taxon>
        <taxon>Dothideomycetes</taxon>
        <taxon>Pleosporomycetidae</taxon>
        <taxon>Venturiales</taxon>
        <taxon>Cylindrosympodiaceae</taxon>
        <taxon>Tothia</taxon>
    </lineage>
</organism>
<comment type="caution">
    <text evidence="2">The sequence shown here is derived from an EMBL/GenBank/DDBJ whole genome shotgun (WGS) entry which is preliminary data.</text>
</comment>
<feature type="transmembrane region" description="Helical" evidence="1">
    <location>
        <begin position="350"/>
        <end position="374"/>
    </location>
</feature>
<dbReference type="EMBL" id="MU007071">
    <property type="protein sequence ID" value="KAF2425286.1"/>
    <property type="molecule type" value="Genomic_DNA"/>
</dbReference>
<proteinExistence type="predicted"/>
<reference evidence="2" key="1">
    <citation type="journal article" date="2020" name="Stud. Mycol.">
        <title>101 Dothideomycetes genomes: a test case for predicting lifestyles and emergence of pathogens.</title>
        <authorList>
            <person name="Haridas S."/>
            <person name="Albert R."/>
            <person name="Binder M."/>
            <person name="Bloem J."/>
            <person name="Labutti K."/>
            <person name="Salamov A."/>
            <person name="Andreopoulos B."/>
            <person name="Baker S."/>
            <person name="Barry K."/>
            <person name="Bills G."/>
            <person name="Bluhm B."/>
            <person name="Cannon C."/>
            <person name="Castanera R."/>
            <person name="Culley D."/>
            <person name="Daum C."/>
            <person name="Ezra D."/>
            <person name="Gonzalez J."/>
            <person name="Henrissat B."/>
            <person name="Kuo A."/>
            <person name="Liang C."/>
            <person name="Lipzen A."/>
            <person name="Lutzoni F."/>
            <person name="Magnuson J."/>
            <person name="Mondo S."/>
            <person name="Nolan M."/>
            <person name="Ohm R."/>
            <person name="Pangilinan J."/>
            <person name="Park H.-J."/>
            <person name="Ramirez L."/>
            <person name="Alfaro M."/>
            <person name="Sun H."/>
            <person name="Tritt A."/>
            <person name="Yoshinaga Y."/>
            <person name="Zwiers L.-H."/>
            <person name="Turgeon B."/>
            <person name="Goodwin S."/>
            <person name="Spatafora J."/>
            <person name="Crous P."/>
            <person name="Grigoriev I."/>
        </authorList>
    </citation>
    <scope>NUCLEOTIDE SEQUENCE</scope>
    <source>
        <strain evidence="2">CBS 130266</strain>
    </source>
</reference>
<evidence type="ECO:0000313" key="3">
    <source>
        <dbReference type="Proteomes" id="UP000800235"/>
    </source>
</evidence>
<keyword evidence="1" id="KW-1133">Transmembrane helix</keyword>
<keyword evidence="1" id="KW-0472">Membrane</keyword>
<gene>
    <name evidence="2" type="ORF">EJ08DRAFT_594661</name>
</gene>
<dbReference type="Proteomes" id="UP000800235">
    <property type="component" value="Unassembled WGS sequence"/>
</dbReference>
<evidence type="ECO:0000313" key="2">
    <source>
        <dbReference type="EMBL" id="KAF2425286.1"/>
    </source>
</evidence>
<evidence type="ECO:0000256" key="1">
    <source>
        <dbReference type="SAM" id="Phobius"/>
    </source>
</evidence>
<accession>A0A9P4NKP4</accession>
<name>A0A9P4NKP4_9PEZI</name>